<dbReference type="PIRSF" id="PIRSF016636">
    <property type="entry name" value="AlgI_DltB"/>
    <property type="match status" value="1"/>
</dbReference>
<reference evidence="11 12" key="1">
    <citation type="journal article" date="2017" name="Genome Announc.">
        <title>Draft Genome Sequence of Romboutsia maritimum sp. nov. Strain CCRI-22766(T), Isolated from Coastal Estuarine Mud.</title>
        <authorList>
            <person name="Maheux A.F."/>
            <person name="Boudreau D.K."/>
            <person name="Berube E."/>
            <person name="Boissinot M."/>
            <person name="Raymond F."/>
            <person name="Brodeur S."/>
            <person name="Corbeil J."/>
            <person name="Brightwell G."/>
            <person name="Broda D."/>
            <person name="Omar R.F."/>
            <person name="Bergeron M.G."/>
        </authorList>
    </citation>
    <scope>NUCLEOTIDE SEQUENCE [LARGE SCALE GENOMIC DNA]</scope>
    <source>
        <strain evidence="11 12">CCRI-22766</strain>
    </source>
</reference>
<feature type="transmembrane region" description="Helical" evidence="10">
    <location>
        <begin position="308"/>
        <end position="331"/>
    </location>
</feature>
<keyword evidence="8 9" id="KW-0012">Acyltransferase</keyword>
<keyword evidence="3 9" id="KW-1003">Cell membrane</keyword>
<evidence type="ECO:0000256" key="8">
    <source>
        <dbReference type="ARBA" id="ARBA00023315"/>
    </source>
</evidence>
<keyword evidence="6 10" id="KW-1133">Transmembrane helix</keyword>
<organism evidence="11 12">
    <name type="scientific">Romboutsia maritimum</name>
    <dbReference type="NCBI Taxonomy" id="2020948"/>
    <lineage>
        <taxon>Bacteria</taxon>
        <taxon>Bacillati</taxon>
        <taxon>Bacillota</taxon>
        <taxon>Clostridia</taxon>
        <taxon>Peptostreptococcales</taxon>
        <taxon>Peptostreptococcaceae</taxon>
        <taxon>Romboutsia</taxon>
    </lineage>
</organism>
<dbReference type="RefSeq" id="WP_095405120.1">
    <property type="nucleotide sequence ID" value="NZ_NOJZ02000007.1"/>
</dbReference>
<comment type="caution">
    <text evidence="11">The sequence shown here is derived from an EMBL/GenBank/DDBJ whole genome shotgun (WGS) entry which is preliminary data.</text>
</comment>
<sequence length="471" mass="54465">MVFSSLVFLFLFLPIVLVFYYLSGSKFKNYILLIASLFFYAWGEPKYIFLMIGSILVNYIFGIKVSSDKKNERKVWLIISIILNIGILIIFKYTDFFLININSLFKINLVLPKIALPLGISFFTFQTMSYVIDVYRHDGKVQRNVFDLALYVSLFPQLVAGPIVRYQTVDEQIDRRTHSMDKFAVGVNRFVVGLAKKVIFSNQLGLIADGVFSASIVDLSTLEAWMGIICYTLQIYFDFSGYSDMAIGLGKMFGFDFLENFDYPYISQSVSEFWRRWHISLGSWFRDYVYIPLGGNRVSLLKQYRNLFIVWSLTGIWHGANWTFMAWGLYYGVLIAIEKAFLGKLLSKSPRIFRHMYLVLIVMIGWVFFRAENIIQATEFIKVLSGINQNPLCNSAFLNYANDSGGIVILAIILSTPIISKIKKLIKLKNQKIVESNIIYFMHSTLIMSLMFIIVIMLINSTYNPFLYFRF</sequence>
<evidence type="ECO:0000256" key="7">
    <source>
        <dbReference type="ARBA" id="ARBA00023136"/>
    </source>
</evidence>
<evidence type="ECO:0000256" key="5">
    <source>
        <dbReference type="ARBA" id="ARBA00022692"/>
    </source>
</evidence>
<evidence type="ECO:0000256" key="6">
    <source>
        <dbReference type="ARBA" id="ARBA00022989"/>
    </source>
</evidence>
<dbReference type="InterPro" id="IPR024194">
    <property type="entry name" value="Ac/AlaTfrase_AlgI/DltB"/>
</dbReference>
<dbReference type="InterPro" id="IPR051085">
    <property type="entry name" value="MB_O-acyltransferase"/>
</dbReference>
<feature type="transmembrane region" description="Helical" evidence="10">
    <location>
        <begin position="6"/>
        <end position="22"/>
    </location>
</feature>
<evidence type="ECO:0000256" key="9">
    <source>
        <dbReference type="PIRNR" id="PIRNR016636"/>
    </source>
</evidence>
<dbReference type="OrthoDB" id="9805788at2"/>
<dbReference type="GO" id="GO:0016746">
    <property type="term" value="F:acyltransferase activity"/>
    <property type="evidence" value="ECO:0007669"/>
    <property type="project" value="UniProtKB-KW"/>
</dbReference>
<dbReference type="InterPro" id="IPR028362">
    <property type="entry name" value="AlgI"/>
</dbReference>
<dbReference type="GO" id="GO:0042121">
    <property type="term" value="P:alginic acid biosynthetic process"/>
    <property type="evidence" value="ECO:0007669"/>
    <property type="project" value="InterPro"/>
</dbReference>
<accession>A0A255IFQ4</accession>
<keyword evidence="5 10" id="KW-0812">Transmembrane</keyword>
<dbReference type="AlphaFoldDB" id="A0A255IFQ4"/>
<keyword evidence="7 9" id="KW-0472">Membrane</keyword>
<evidence type="ECO:0000313" key="12">
    <source>
        <dbReference type="Proteomes" id="UP000243494"/>
    </source>
</evidence>
<evidence type="ECO:0000256" key="4">
    <source>
        <dbReference type="ARBA" id="ARBA00022679"/>
    </source>
</evidence>
<evidence type="ECO:0000256" key="1">
    <source>
        <dbReference type="ARBA" id="ARBA00004651"/>
    </source>
</evidence>
<evidence type="ECO:0000256" key="3">
    <source>
        <dbReference type="ARBA" id="ARBA00022475"/>
    </source>
</evidence>
<gene>
    <name evidence="11" type="ORF">CHF27_005835</name>
</gene>
<keyword evidence="4 9" id="KW-0808">Transferase</keyword>
<evidence type="ECO:0000256" key="2">
    <source>
        <dbReference type="ARBA" id="ARBA00010323"/>
    </source>
</evidence>
<dbReference type="EMBL" id="NOJZ02000007">
    <property type="protein sequence ID" value="RDY23939.1"/>
    <property type="molecule type" value="Genomic_DNA"/>
</dbReference>
<feature type="transmembrane region" description="Helical" evidence="10">
    <location>
        <begin position="75"/>
        <end position="94"/>
    </location>
</feature>
<comment type="similarity">
    <text evidence="2 9">Belongs to the membrane-bound acyltransferase family.</text>
</comment>
<feature type="transmembrane region" description="Helical" evidence="10">
    <location>
        <begin position="114"/>
        <end position="132"/>
    </location>
</feature>
<protein>
    <submittedName>
        <fullName evidence="11">MBOAT family protein</fullName>
    </submittedName>
</protein>
<dbReference type="GO" id="GO:0005886">
    <property type="term" value="C:plasma membrane"/>
    <property type="evidence" value="ECO:0007669"/>
    <property type="project" value="UniProtKB-SubCell"/>
</dbReference>
<feature type="transmembrane region" description="Helical" evidence="10">
    <location>
        <begin position="438"/>
        <end position="459"/>
    </location>
</feature>
<dbReference type="PIRSF" id="PIRSF500217">
    <property type="entry name" value="AlgI"/>
    <property type="match status" value="1"/>
</dbReference>
<dbReference type="Proteomes" id="UP000243494">
    <property type="component" value="Unassembled WGS sequence"/>
</dbReference>
<comment type="subcellular location">
    <subcellularLocation>
        <location evidence="1">Cell membrane</location>
        <topology evidence="1">Multi-pass membrane protein</topology>
    </subcellularLocation>
</comment>
<proteinExistence type="inferred from homology"/>
<dbReference type="InterPro" id="IPR004299">
    <property type="entry name" value="MBOAT_fam"/>
</dbReference>
<dbReference type="PANTHER" id="PTHR13285">
    <property type="entry name" value="ACYLTRANSFERASE"/>
    <property type="match status" value="1"/>
</dbReference>
<feature type="transmembrane region" description="Helical" evidence="10">
    <location>
        <begin position="48"/>
        <end position="63"/>
    </location>
</feature>
<evidence type="ECO:0000256" key="10">
    <source>
        <dbReference type="SAM" id="Phobius"/>
    </source>
</evidence>
<keyword evidence="12" id="KW-1185">Reference proteome</keyword>
<dbReference type="Pfam" id="PF03062">
    <property type="entry name" value="MBOAT"/>
    <property type="match status" value="1"/>
</dbReference>
<name>A0A255IFQ4_9FIRM</name>
<feature type="transmembrane region" description="Helical" evidence="10">
    <location>
        <begin position="352"/>
        <end position="369"/>
    </location>
</feature>
<dbReference type="PANTHER" id="PTHR13285:SF23">
    <property type="entry name" value="TEICHOIC ACID D-ALANYLTRANSFERASE"/>
    <property type="match status" value="1"/>
</dbReference>
<evidence type="ECO:0000313" key="11">
    <source>
        <dbReference type="EMBL" id="RDY23939.1"/>
    </source>
</evidence>